<feature type="compositionally biased region" description="Basic and acidic residues" evidence="1">
    <location>
        <begin position="235"/>
        <end position="256"/>
    </location>
</feature>
<evidence type="ECO:0000256" key="1">
    <source>
        <dbReference type="SAM" id="MobiDB-lite"/>
    </source>
</evidence>
<name>A0A5J5EWI2_9PEZI</name>
<feature type="compositionally biased region" description="Basic and acidic residues" evidence="1">
    <location>
        <begin position="263"/>
        <end position="312"/>
    </location>
</feature>
<dbReference type="Pfam" id="PF07818">
    <property type="entry name" value="HCNGP"/>
    <property type="match status" value="1"/>
</dbReference>
<dbReference type="InterPro" id="IPR012479">
    <property type="entry name" value="SAP30BP"/>
</dbReference>
<dbReference type="OrthoDB" id="1714508at2759"/>
<dbReference type="PANTHER" id="PTHR13464:SF0">
    <property type="entry name" value="SAP30-BINDING PROTEIN"/>
    <property type="match status" value="1"/>
</dbReference>
<feature type="region of interest" description="Disordered" evidence="1">
    <location>
        <begin position="200"/>
        <end position="342"/>
    </location>
</feature>
<feature type="compositionally biased region" description="Pro residues" evidence="1">
    <location>
        <begin position="23"/>
        <end position="34"/>
    </location>
</feature>
<feature type="compositionally biased region" description="Basic and acidic residues" evidence="1">
    <location>
        <begin position="200"/>
        <end position="222"/>
    </location>
</feature>
<organism evidence="2 3">
    <name type="scientific">Sphaerosporella brunnea</name>
    <dbReference type="NCBI Taxonomy" id="1250544"/>
    <lineage>
        <taxon>Eukaryota</taxon>
        <taxon>Fungi</taxon>
        <taxon>Dikarya</taxon>
        <taxon>Ascomycota</taxon>
        <taxon>Pezizomycotina</taxon>
        <taxon>Pezizomycetes</taxon>
        <taxon>Pezizales</taxon>
        <taxon>Pyronemataceae</taxon>
        <taxon>Sphaerosporella</taxon>
    </lineage>
</organism>
<accession>A0A5J5EWI2</accession>
<feature type="compositionally biased region" description="Basic and acidic residues" evidence="1">
    <location>
        <begin position="320"/>
        <end position="342"/>
    </location>
</feature>
<protein>
    <submittedName>
        <fullName evidence="2">HCNGP-like protein-domain-containing protein</fullName>
    </submittedName>
</protein>
<feature type="compositionally biased region" description="Pro residues" evidence="1">
    <location>
        <begin position="110"/>
        <end position="127"/>
    </location>
</feature>
<dbReference type="EMBL" id="VXIS01000098">
    <property type="protein sequence ID" value="KAA8905557.1"/>
    <property type="molecule type" value="Genomic_DNA"/>
</dbReference>
<proteinExistence type="predicted"/>
<dbReference type="AlphaFoldDB" id="A0A5J5EWI2"/>
<dbReference type="GO" id="GO:0005634">
    <property type="term" value="C:nucleus"/>
    <property type="evidence" value="ECO:0007669"/>
    <property type="project" value="TreeGrafter"/>
</dbReference>
<comment type="caution">
    <text evidence="2">The sequence shown here is derived from an EMBL/GenBank/DDBJ whole genome shotgun (WGS) entry which is preliminary data.</text>
</comment>
<feature type="compositionally biased region" description="Acidic residues" evidence="1">
    <location>
        <begin position="1"/>
        <end position="11"/>
    </location>
</feature>
<dbReference type="Proteomes" id="UP000326924">
    <property type="component" value="Unassembled WGS sequence"/>
</dbReference>
<evidence type="ECO:0000313" key="3">
    <source>
        <dbReference type="Proteomes" id="UP000326924"/>
    </source>
</evidence>
<gene>
    <name evidence="2" type="ORF">FN846DRAFT_907385</name>
</gene>
<reference evidence="2 3" key="1">
    <citation type="submission" date="2019-09" db="EMBL/GenBank/DDBJ databases">
        <title>Draft genome of the ectomycorrhizal ascomycete Sphaerosporella brunnea.</title>
        <authorList>
            <consortium name="DOE Joint Genome Institute"/>
            <person name="Benucci G.M."/>
            <person name="Marozzi G."/>
            <person name="Antonielli L."/>
            <person name="Sanchez S."/>
            <person name="Marco P."/>
            <person name="Wang X."/>
            <person name="Falini L.B."/>
            <person name="Barry K."/>
            <person name="Haridas S."/>
            <person name="Lipzen A."/>
            <person name="Labutti K."/>
            <person name="Grigoriev I.V."/>
            <person name="Murat C."/>
            <person name="Martin F."/>
            <person name="Albertini E."/>
            <person name="Donnini D."/>
            <person name="Bonito G."/>
        </authorList>
    </citation>
    <scope>NUCLEOTIDE SEQUENCE [LARGE SCALE GENOMIC DNA]</scope>
    <source>
        <strain evidence="2 3">Sb_GMNB300</strain>
    </source>
</reference>
<keyword evidence="3" id="KW-1185">Reference proteome</keyword>
<feature type="region of interest" description="Disordered" evidence="1">
    <location>
        <begin position="1"/>
        <end position="130"/>
    </location>
</feature>
<evidence type="ECO:0000313" key="2">
    <source>
        <dbReference type="EMBL" id="KAA8905557.1"/>
    </source>
</evidence>
<dbReference type="GO" id="GO:0006355">
    <property type="term" value="P:regulation of DNA-templated transcription"/>
    <property type="evidence" value="ECO:0007669"/>
    <property type="project" value="InterPro"/>
</dbReference>
<dbReference type="InParanoid" id="A0A5J5EWI2"/>
<dbReference type="PANTHER" id="PTHR13464">
    <property type="entry name" value="TRANSCRIPTIONAL REGULATOR PROTEIN HCNGP"/>
    <property type="match status" value="1"/>
</dbReference>
<sequence length="342" mass="39130">MELDYGSDSEEEEKKDFEAPSAPQAPPPIPPAKQEPPHEQPTKPFIPASDTIVVPAKEPEQPPSNDAPIVGPQRPPTASPEPEDDEDPANPPLSPYSLERTLVHNLTLPPTIPAIPPSPPGSPPPPLSAKFSHFRDLKSNGVHFNEKLLRSSSLRNPNLLQKLTAFVGFDEMDQYATNLSKDVWDPKGFKKDEFVEELAKKQAARAEKRERARLEGAREKVEFVGSVQTPPAQQPRERVAESAAERVMKGLDRESRAAPPPPSRDRGSRRSSRWDEGDRRRDDDRDRRRDDGRGRRRDEDRDRRRDGDSWDRKRNRTRSRPRDRERDRVDRRHKDVEYCDRK</sequence>